<dbReference type="AlphaFoldDB" id="A0A2P2R0N2"/>
<protein>
    <submittedName>
        <fullName evidence="1">Uncharacterized protein</fullName>
    </submittedName>
</protein>
<proteinExistence type="predicted"/>
<evidence type="ECO:0000313" key="1">
    <source>
        <dbReference type="EMBL" id="MBX72757.1"/>
    </source>
</evidence>
<reference evidence="1" key="1">
    <citation type="submission" date="2018-02" db="EMBL/GenBank/DDBJ databases">
        <title>Rhizophora mucronata_Transcriptome.</title>
        <authorList>
            <person name="Meera S.P."/>
            <person name="Sreeshan A."/>
            <person name="Augustine A."/>
        </authorList>
    </citation>
    <scope>NUCLEOTIDE SEQUENCE</scope>
    <source>
        <tissue evidence="1">Leaf</tissue>
    </source>
</reference>
<name>A0A2P2R0N2_RHIMU</name>
<accession>A0A2P2R0N2</accession>
<dbReference type="EMBL" id="GGEC01092273">
    <property type="protein sequence ID" value="MBX72757.1"/>
    <property type="molecule type" value="Transcribed_RNA"/>
</dbReference>
<organism evidence="1">
    <name type="scientific">Rhizophora mucronata</name>
    <name type="common">Asiatic mangrove</name>
    <dbReference type="NCBI Taxonomy" id="61149"/>
    <lineage>
        <taxon>Eukaryota</taxon>
        <taxon>Viridiplantae</taxon>
        <taxon>Streptophyta</taxon>
        <taxon>Embryophyta</taxon>
        <taxon>Tracheophyta</taxon>
        <taxon>Spermatophyta</taxon>
        <taxon>Magnoliopsida</taxon>
        <taxon>eudicotyledons</taxon>
        <taxon>Gunneridae</taxon>
        <taxon>Pentapetalae</taxon>
        <taxon>rosids</taxon>
        <taxon>fabids</taxon>
        <taxon>Malpighiales</taxon>
        <taxon>Rhizophoraceae</taxon>
        <taxon>Rhizophora</taxon>
    </lineage>
</organism>
<sequence>MAIGRSLLSFSFFFYSSSLFMAWKYASVKSQLDGQWARSSIMVIFDRAYITIESTIKIHS</sequence>